<keyword evidence="1" id="KW-1133">Transmembrane helix</keyword>
<feature type="transmembrane region" description="Helical" evidence="1">
    <location>
        <begin position="45"/>
        <end position="63"/>
    </location>
</feature>
<sequence length="254" mass="30219">MIFKISFYILIFITIFFAIPTLYICHKSNNKNYLKVLNKVIKNNLLISIFVIFVTYCSIQQYTDKENKENHHQYVEIEKNKVIFDLLLHGVQSQKNYTEQYNIDIKQKLFNLQDDKNKCFNQANMAKCLITHNTFDTQTISFMKEQAILLTVQLINSESMINLYKQLGFNDELDKLTTEYLIDLNNLSNIDDLNLIAKQYAERYDDKINYNEAYGDQKEMFKANVAINMNLKTINYIYTKALMRYLKRINDIMY</sequence>
<keyword evidence="1" id="KW-0472">Membrane</keyword>
<protein>
    <submittedName>
        <fullName evidence="2">Uncharacterized protein</fullName>
    </submittedName>
</protein>
<gene>
    <name evidence="2" type="ORF">ACFPDQ_07125</name>
</gene>
<comment type="caution">
    <text evidence="2">The sequence shown here is derived from an EMBL/GenBank/DDBJ whole genome shotgun (WGS) entry which is preliminary data.</text>
</comment>
<feature type="transmembrane region" description="Helical" evidence="1">
    <location>
        <begin position="6"/>
        <end position="25"/>
    </location>
</feature>
<keyword evidence="3" id="KW-1185">Reference proteome</keyword>
<evidence type="ECO:0000313" key="2">
    <source>
        <dbReference type="EMBL" id="MFC4892821.1"/>
    </source>
</evidence>
<proteinExistence type="predicted"/>
<dbReference type="Proteomes" id="UP001595926">
    <property type="component" value="Unassembled WGS sequence"/>
</dbReference>
<organism evidence="2 3">
    <name type="scientific">Pseudofrancisella aestuarii</name>
    <dbReference type="NCBI Taxonomy" id="2670347"/>
    <lineage>
        <taxon>Bacteria</taxon>
        <taxon>Pseudomonadati</taxon>
        <taxon>Pseudomonadota</taxon>
        <taxon>Gammaproteobacteria</taxon>
        <taxon>Thiotrichales</taxon>
        <taxon>Francisellaceae</taxon>
        <taxon>Pseudofrancisella</taxon>
    </lineage>
</organism>
<evidence type="ECO:0000313" key="3">
    <source>
        <dbReference type="Proteomes" id="UP001595926"/>
    </source>
</evidence>
<reference evidence="3" key="1">
    <citation type="journal article" date="2019" name="Int. J. Syst. Evol. Microbiol.">
        <title>The Global Catalogue of Microorganisms (GCM) 10K type strain sequencing project: providing services to taxonomists for standard genome sequencing and annotation.</title>
        <authorList>
            <consortium name="The Broad Institute Genomics Platform"/>
            <consortium name="The Broad Institute Genome Sequencing Center for Infectious Disease"/>
            <person name="Wu L."/>
            <person name="Ma J."/>
        </authorList>
    </citation>
    <scope>NUCLEOTIDE SEQUENCE [LARGE SCALE GENOMIC DNA]</scope>
    <source>
        <strain evidence="3">CGMCC 1.13718</strain>
    </source>
</reference>
<keyword evidence="1" id="KW-0812">Transmembrane</keyword>
<evidence type="ECO:0000256" key="1">
    <source>
        <dbReference type="SAM" id="Phobius"/>
    </source>
</evidence>
<accession>A0ABV9TCE2</accession>
<name>A0ABV9TCE2_9GAMM</name>
<dbReference type="EMBL" id="JBHSJH010000003">
    <property type="protein sequence ID" value="MFC4892821.1"/>
    <property type="molecule type" value="Genomic_DNA"/>
</dbReference>
<dbReference type="RefSeq" id="WP_154401855.1">
    <property type="nucleotide sequence ID" value="NZ_JBHSJH010000003.1"/>
</dbReference>